<organism evidence="11">
    <name type="scientific">Puccinia triticina (isolate 1-1 / race 1 (BBBD))</name>
    <name type="common">Brown leaf rust fungus</name>
    <dbReference type="NCBI Taxonomy" id="630390"/>
    <lineage>
        <taxon>Eukaryota</taxon>
        <taxon>Fungi</taxon>
        <taxon>Dikarya</taxon>
        <taxon>Basidiomycota</taxon>
        <taxon>Pucciniomycotina</taxon>
        <taxon>Pucciniomycetes</taxon>
        <taxon>Pucciniales</taxon>
        <taxon>Pucciniaceae</taxon>
        <taxon>Puccinia</taxon>
    </lineage>
</organism>
<dbReference type="SMART" id="SM00490">
    <property type="entry name" value="HELICc"/>
    <property type="match status" value="1"/>
</dbReference>
<dbReference type="EnsemblFungi" id="PTTG_05871-t43_1">
    <property type="protein sequence ID" value="PTTG_05871-t43_1-p1"/>
    <property type="gene ID" value="PTTG_05871"/>
</dbReference>
<dbReference type="InterPro" id="IPR001650">
    <property type="entry name" value="Helicase_C-like"/>
</dbReference>
<sequence length="870" mass="97339">MELLQKTPVKPKANKLPEALEKLTDNSLAEHITTRSIELYHDQPKDLQVAAVSSLVRGKNTFVRVGTRYGKTRISEMFFGLFTKKVVVLVLNPLDSLGDDQVREKKLLKITAINLNKMTLNLDVVQKIKKGKFSFVYLSPEVFLNNSLFTELFFSDEFQDILSLFVVDEAHMIYLWGLVASKQSKTLIIFARLEDQAVFRPGYGHLGTRIMATNNIPVLLLSATCRPVAVSAITTSLMLQPSDINMIDGELTRPEIRFIRIKMESTLSSCDDLLRIFAPRTVTPACDSVPMIIYSGTRNRTFQVMKVVNEARNTKNHEYDPNDGFIRRYHSVTSDEDKLKTMEDFGNGKVPVISATMALGLGQNLKRVRCVVHMGRGDPATIVQMVGRCGRDGNVGLGLLFMEPTRKNGRNKVGDFEEGLVQNDDARMDALAATGVCLRVALTLDSKLGYIPLAADDPNVLSERAREKSRLFSKCTCSNCAPEEAAALINVLQQMNISNFDSLLKDPSSIPQDPSIVTMIRKRKKQLPKGTCSYPKHVADDLEQHLLHSFDCFYFNHLRPRPEFSPSTFFGVAEAKAIFQSIHQIRDGDNHNTTLLERLSGGQAFDGQIEYLDLAISDWMSGEYYQQHLLNISELEKFIEAEGIRVREEMAIKLAVLQASAAARRASARLLKAEDQAVEKARLLSEKAAEKLCREEEKLAKRKYDAQERAALKAAQKAQSALDKLAPNENSATLAIGETDFISQDTLMADGIGETSTLVKSKSANSLSQRQAAEAREASREMASKQNRLDEEEKAVNRAARRANADLVRLANEAKLAEETRNRVQMRKATRVGAQAKKSQKNCQKMAKIMRERQHNSAFEAMREQLQRGA</sequence>
<dbReference type="Proteomes" id="UP000005240">
    <property type="component" value="Unassembled WGS sequence"/>
</dbReference>
<evidence type="ECO:0000256" key="5">
    <source>
        <dbReference type="ARBA" id="ARBA00023235"/>
    </source>
</evidence>
<dbReference type="GO" id="GO:0005524">
    <property type="term" value="F:ATP binding"/>
    <property type="evidence" value="ECO:0007669"/>
    <property type="project" value="UniProtKB-KW"/>
</dbReference>
<reference evidence="12 13" key="3">
    <citation type="journal article" date="2017" name="G3 (Bethesda)">
        <title>Comparative analysis highlights variable genome content of wheat rusts and divergence of the mating loci.</title>
        <authorList>
            <person name="Cuomo C.A."/>
            <person name="Bakkeren G."/>
            <person name="Khalil H.B."/>
            <person name="Panwar V."/>
            <person name="Joly D."/>
            <person name="Linning R."/>
            <person name="Sakthikumar S."/>
            <person name="Song X."/>
            <person name="Adiconis X."/>
            <person name="Fan L."/>
            <person name="Goldberg J.M."/>
            <person name="Levin J.Z."/>
            <person name="Young S."/>
            <person name="Zeng Q."/>
            <person name="Anikster Y."/>
            <person name="Bruce M."/>
            <person name="Wang M."/>
            <person name="Yin C."/>
            <person name="McCallum B."/>
            <person name="Szabo L.J."/>
            <person name="Hulbert S."/>
            <person name="Chen X."/>
            <person name="Fellers J.P."/>
        </authorList>
    </citation>
    <scope>NUCLEOTIDE SEQUENCE</scope>
    <source>
        <strain evidence="13">Isolate 1-1 / race 1 (BBBD)</strain>
        <strain evidence="12">isolate 1-1 / race 1 (BBBD)</strain>
    </source>
</reference>
<comment type="similarity">
    <text evidence="1">Belongs to the helicase family. RecQ subfamily.</text>
</comment>
<evidence type="ECO:0000256" key="2">
    <source>
        <dbReference type="ARBA" id="ARBA00022741"/>
    </source>
</evidence>
<dbReference type="Pfam" id="PF00271">
    <property type="entry name" value="Helicase_C"/>
    <property type="match status" value="1"/>
</dbReference>
<keyword evidence="3" id="KW-0067">ATP-binding</keyword>
<dbReference type="GO" id="GO:0005737">
    <property type="term" value="C:cytoplasm"/>
    <property type="evidence" value="ECO:0007669"/>
    <property type="project" value="TreeGrafter"/>
</dbReference>
<evidence type="ECO:0000256" key="6">
    <source>
        <dbReference type="ARBA" id="ARBA00034617"/>
    </source>
</evidence>
<accession>A0A180GU46</accession>
<proteinExistence type="inferred from homology"/>
<evidence type="ECO:0000256" key="7">
    <source>
        <dbReference type="ARBA" id="ARBA00034808"/>
    </source>
</evidence>
<dbReference type="InterPro" id="IPR014001">
    <property type="entry name" value="Helicase_ATP-bd"/>
</dbReference>
<keyword evidence="4" id="KW-0238">DNA-binding</keyword>
<dbReference type="GO" id="GO:0005694">
    <property type="term" value="C:chromosome"/>
    <property type="evidence" value="ECO:0007669"/>
    <property type="project" value="TreeGrafter"/>
</dbReference>
<evidence type="ECO:0000256" key="1">
    <source>
        <dbReference type="ARBA" id="ARBA00005446"/>
    </source>
</evidence>
<dbReference type="GO" id="GO:0043138">
    <property type="term" value="F:3'-5' DNA helicase activity"/>
    <property type="evidence" value="ECO:0007669"/>
    <property type="project" value="UniProtKB-EC"/>
</dbReference>
<dbReference type="InterPro" id="IPR027417">
    <property type="entry name" value="P-loop_NTPase"/>
</dbReference>
<evidence type="ECO:0000313" key="13">
    <source>
        <dbReference type="Proteomes" id="UP000005240"/>
    </source>
</evidence>
<dbReference type="GO" id="GO:0009378">
    <property type="term" value="F:four-way junction helicase activity"/>
    <property type="evidence" value="ECO:0007669"/>
    <property type="project" value="TreeGrafter"/>
</dbReference>
<evidence type="ECO:0000313" key="12">
    <source>
        <dbReference type="EnsemblFungi" id="PTTG_05871-t43_1-p1"/>
    </source>
</evidence>
<comment type="catalytic activity">
    <reaction evidence="6">
        <text>Couples ATP hydrolysis with the unwinding of duplex DNA by translocating in the 3'-5' direction.</text>
        <dbReference type="EC" id="5.6.2.4"/>
    </reaction>
</comment>
<dbReference type="GO" id="GO:0000724">
    <property type="term" value="P:double-strand break repair via homologous recombination"/>
    <property type="evidence" value="ECO:0007669"/>
    <property type="project" value="TreeGrafter"/>
</dbReference>
<dbReference type="PANTHER" id="PTHR13710:SF105">
    <property type="entry name" value="ATP-DEPENDENT DNA HELICASE Q1"/>
    <property type="match status" value="1"/>
</dbReference>
<evidence type="ECO:0000259" key="10">
    <source>
        <dbReference type="PROSITE" id="PS51194"/>
    </source>
</evidence>
<dbReference type="OrthoDB" id="2505923at2759"/>
<reference evidence="11" key="1">
    <citation type="submission" date="2009-11" db="EMBL/GenBank/DDBJ databases">
        <authorList>
            <consortium name="The Broad Institute Genome Sequencing Platform"/>
            <person name="Ward D."/>
            <person name="Feldgarden M."/>
            <person name="Earl A."/>
            <person name="Young S.K."/>
            <person name="Zeng Q."/>
            <person name="Koehrsen M."/>
            <person name="Alvarado L."/>
            <person name="Berlin A."/>
            <person name="Bochicchio J."/>
            <person name="Borenstein D."/>
            <person name="Chapman S.B."/>
            <person name="Chen Z."/>
            <person name="Engels R."/>
            <person name="Freedman E."/>
            <person name="Gellesch M."/>
            <person name="Goldberg J."/>
            <person name="Griggs A."/>
            <person name="Gujja S."/>
            <person name="Heilman E."/>
            <person name="Heiman D."/>
            <person name="Hepburn T."/>
            <person name="Howarth C."/>
            <person name="Jen D."/>
            <person name="Larson L."/>
            <person name="Lewis B."/>
            <person name="Mehta T."/>
            <person name="Park D."/>
            <person name="Pearson M."/>
            <person name="Roberts A."/>
            <person name="Saif S."/>
            <person name="Shea T."/>
            <person name="Shenoy N."/>
            <person name="Sisk P."/>
            <person name="Stolte C."/>
            <person name="Sykes S."/>
            <person name="Thomson T."/>
            <person name="Walk T."/>
            <person name="White J."/>
            <person name="Yandava C."/>
            <person name="Izard J."/>
            <person name="Baranova O.V."/>
            <person name="Blanton J.M."/>
            <person name="Tanner A.C."/>
            <person name="Dewhirst F.E."/>
            <person name="Haas B."/>
            <person name="Nusbaum C."/>
            <person name="Birren B."/>
        </authorList>
    </citation>
    <scope>NUCLEOTIDE SEQUENCE [LARGE SCALE GENOMIC DNA]</scope>
    <source>
        <strain evidence="11">1-1 BBBD Race 1</strain>
    </source>
</reference>
<dbReference type="EC" id="5.6.2.4" evidence="7"/>
<dbReference type="SUPFAM" id="SSF52540">
    <property type="entry name" value="P-loop containing nucleoside triphosphate hydrolases"/>
    <property type="match status" value="1"/>
</dbReference>
<dbReference type="SMART" id="SM00487">
    <property type="entry name" value="DEXDc"/>
    <property type="match status" value="1"/>
</dbReference>
<feature type="region of interest" description="Disordered" evidence="8">
    <location>
        <begin position="823"/>
        <end position="843"/>
    </location>
</feature>
<dbReference type="PROSITE" id="PS51192">
    <property type="entry name" value="HELICASE_ATP_BIND_1"/>
    <property type="match status" value="1"/>
</dbReference>
<feature type="compositionally biased region" description="Basic and acidic residues" evidence="8">
    <location>
        <begin position="773"/>
        <end position="796"/>
    </location>
</feature>
<gene>
    <name evidence="11" type="ORF">PTTG_05871</name>
</gene>
<keyword evidence="2" id="KW-0547">Nucleotide-binding</keyword>
<dbReference type="PANTHER" id="PTHR13710">
    <property type="entry name" value="DNA HELICASE RECQ FAMILY MEMBER"/>
    <property type="match status" value="1"/>
</dbReference>
<keyword evidence="13" id="KW-1185">Reference proteome</keyword>
<feature type="domain" description="Helicase C-terminal" evidence="10">
    <location>
        <begin position="281"/>
        <end position="432"/>
    </location>
</feature>
<evidence type="ECO:0000256" key="3">
    <source>
        <dbReference type="ARBA" id="ARBA00022840"/>
    </source>
</evidence>
<dbReference type="VEuPathDB" id="FungiDB:PTTG_05871"/>
<reference evidence="12" key="4">
    <citation type="submission" date="2025-05" db="UniProtKB">
        <authorList>
            <consortium name="EnsemblFungi"/>
        </authorList>
    </citation>
    <scope>IDENTIFICATION</scope>
    <source>
        <strain evidence="12">isolate 1-1 / race 1 (BBBD)</strain>
    </source>
</reference>
<keyword evidence="5" id="KW-0413">Isomerase</keyword>
<dbReference type="Gene3D" id="3.40.50.300">
    <property type="entry name" value="P-loop containing nucleotide triphosphate hydrolases"/>
    <property type="match status" value="2"/>
</dbReference>
<evidence type="ECO:0000259" key="9">
    <source>
        <dbReference type="PROSITE" id="PS51192"/>
    </source>
</evidence>
<name>A0A180GU46_PUCT1</name>
<dbReference type="Pfam" id="PF00270">
    <property type="entry name" value="DEAD"/>
    <property type="match status" value="1"/>
</dbReference>
<evidence type="ECO:0000256" key="8">
    <source>
        <dbReference type="SAM" id="MobiDB-lite"/>
    </source>
</evidence>
<dbReference type="InterPro" id="IPR011545">
    <property type="entry name" value="DEAD/DEAH_box_helicase_dom"/>
</dbReference>
<dbReference type="STRING" id="630390.A0A180GU46"/>
<reference evidence="11" key="2">
    <citation type="submission" date="2016-05" db="EMBL/GenBank/DDBJ databases">
        <title>Comparative analysis highlights variable genome content of wheat rusts and divergence of the mating loci.</title>
        <authorList>
            <person name="Cuomo C.A."/>
            <person name="Bakkeren G."/>
            <person name="Szabo L."/>
            <person name="Khalil H."/>
            <person name="Joly D."/>
            <person name="Goldberg J."/>
            <person name="Young S."/>
            <person name="Zeng Q."/>
            <person name="Fellers J."/>
        </authorList>
    </citation>
    <scope>NUCLEOTIDE SEQUENCE [LARGE SCALE GENOMIC DNA]</scope>
    <source>
        <strain evidence="11">1-1 BBBD Race 1</strain>
    </source>
</reference>
<dbReference type="AlphaFoldDB" id="A0A180GU46"/>
<protein>
    <recommendedName>
        <fullName evidence="7">DNA 3'-5' helicase</fullName>
        <ecNumber evidence="7">5.6.2.4</ecNumber>
    </recommendedName>
</protein>
<dbReference type="EMBL" id="ADAS02000025">
    <property type="protein sequence ID" value="OAV95822.1"/>
    <property type="molecule type" value="Genomic_DNA"/>
</dbReference>
<feature type="region of interest" description="Disordered" evidence="8">
    <location>
        <begin position="760"/>
        <end position="796"/>
    </location>
</feature>
<dbReference type="PROSITE" id="PS51194">
    <property type="entry name" value="HELICASE_CTER"/>
    <property type="match status" value="1"/>
</dbReference>
<dbReference type="GO" id="GO:0003677">
    <property type="term" value="F:DNA binding"/>
    <property type="evidence" value="ECO:0007669"/>
    <property type="project" value="UniProtKB-KW"/>
</dbReference>
<evidence type="ECO:0000256" key="4">
    <source>
        <dbReference type="ARBA" id="ARBA00023125"/>
    </source>
</evidence>
<feature type="domain" description="Helicase ATP-binding" evidence="9">
    <location>
        <begin position="52"/>
        <end position="243"/>
    </location>
</feature>
<evidence type="ECO:0000313" key="11">
    <source>
        <dbReference type="EMBL" id="OAV95822.1"/>
    </source>
</evidence>